<gene>
    <name evidence="2" type="ORF">BcabD6B2_35010</name>
</gene>
<comment type="caution">
    <text evidence="2">The sequence shown here is derived from an EMBL/GenBank/DDBJ whole genome shotgun (WGS) entry which is preliminary data.</text>
</comment>
<feature type="compositionally biased region" description="Basic and acidic residues" evidence="1">
    <location>
        <begin position="170"/>
        <end position="184"/>
    </location>
</feature>
<dbReference type="EMBL" id="BPLF01000003">
    <property type="protein sequence ID" value="GIX64066.1"/>
    <property type="molecule type" value="Genomic_DNA"/>
</dbReference>
<evidence type="ECO:0000313" key="2">
    <source>
        <dbReference type="EMBL" id="GIX64066.1"/>
    </source>
</evidence>
<evidence type="ECO:0000313" key="3">
    <source>
        <dbReference type="Proteomes" id="UP001497744"/>
    </source>
</evidence>
<dbReference type="Proteomes" id="UP001497744">
    <property type="component" value="Unassembled WGS sequence"/>
</dbReference>
<keyword evidence="3" id="KW-1185">Reference proteome</keyword>
<name>A0AAV4LV57_BABCB</name>
<feature type="region of interest" description="Disordered" evidence="1">
    <location>
        <begin position="166"/>
        <end position="190"/>
    </location>
</feature>
<reference evidence="2 3" key="1">
    <citation type="submission" date="2021-06" db="EMBL/GenBank/DDBJ databases">
        <title>Genome sequence of Babesia caballi.</title>
        <authorList>
            <person name="Yamagishi J."/>
            <person name="Kidaka T."/>
            <person name="Ochi A."/>
        </authorList>
    </citation>
    <scope>NUCLEOTIDE SEQUENCE [LARGE SCALE GENOMIC DNA]</scope>
    <source>
        <strain evidence="2">USDA-D6B2</strain>
    </source>
</reference>
<dbReference type="RefSeq" id="XP_067716135.1">
    <property type="nucleotide sequence ID" value="XM_067860034.1"/>
</dbReference>
<protein>
    <submittedName>
        <fullName evidence="2">MYND Zn-finger protein/hormone receptor interactor, putative</fullName>
    </submittedName>
</protein>
<dbReference type="GeneID" id="94195547"/>
<dbReference type="AlphaFoldDB" id="A0AAV4LV57"/>
<sequence length="856" mass="93978">MACVDCAAPGAPYRYKCCGRNFCGVACYQQHSCTPEEAKHTGVAGGSGNEAVTLRKDDGAVDLSETQLAALKGDEKLRSMLLNGALRKVLRTVVEAPDPYLAMAPYLRDEFFAGFVTQVLDTLTDLDAPAIQQRKRRVGHGTQIAHRTSLVVGGGGGLGKAVKQTGDVAPDEHGYQSRNERHEAPSVSQRGALVDGDQQEPLEVLGEALDREVQRGPVQNGLDGKRDQVREPRHAQVVRALRVDSGLRLGTLLAPVRHELAEQQLAPQPYRQRLDVLGGLDAGAHDAPEGLLELIHQLEFRRLLPHRAALKVHVGDQQVRKRGHVHLTAQRLDFDAPPQRVRQPSGVARRLRNVERVQLAPELRPPVVEHAPGPEALASQHVAVLVGDALVPPLHDSGAEEGHLRQQNGPRELGQPRIFAAEALRLPDERLHDRHDARPALLQVPPDDAGERLLLLQKQPQRLFLGAQRRPLVLALPARAHILKLHLLRPGLLHLLAQLAIDRVEVLYRVARGVELPDLAELHPLEVLAPDADVRDARGLEGVLDVGDEREDFARDGDLEVALLHLRVVADELPLEAELACVDVPQQAGGGEGEPRLEPPARQRLGVGVVAQGGLRHDVPHETADVAAHRPVQENLVAHGLGERHLVVVFDAVAVRDHEQRSQGVGYQASIAVVPPHFVPFLCAVPVECRRLVAFYRVDKFRVVVRAGVDGPLRHPFLLAFHVAEGGEQEVGERHEPLHIRLYVFEISDTTATASIFLTASRPHLVIADGAAITSKGKRAEELGFLHVQRQRVFQQCQVFRLGHHVGDKADKSAALRYPRFEHLQERILNVLRFLGEAAAQDLRAHLHGNGCIHFT</sequence>
<accession>A0AAV4LV57</accession>
<keyword evidence="2" id="KW-0675">Receptor</keyword>
<evidence type="ECO:0000256" key="1">
    <source>
        <dbReference type="SAM" id="MobiDB-lite"/>
    </source>
</evidence>
<organism evidence="2 3">
    <name type="scientific">Babesia caballi</name>
    <dbReference type="NCBI Taxonomy" id="5871"/>
    <lineage>
        <taxon>Eukaryota</taxon>
        <taxon>Sar</taxon>
        <taxon>Alveolata</taxon>
        <taxon>Apicomplexa</taxon>
        <taxon>Aconoidasida</taxon>
        <taxon>Piroplasmida</taxon>
        <taxon>Babesiidae</taxon>
        <taxon>Babesia</taxon>
    </lineage>
</organism>
<proteinExistence type="predicted"/>